<reference evidence="5 6" key="1">
    <citation type="submission" date="2021-03" db="EMBL/GenBank/DDBJ databases">
        <title>Assistant Professor.</title>
        <authorList>
            <person name="Huq M.A."/>
        </authorList>
    </citation>
    <scope>NUCLEOTIDE SEQUENCE [LARGE SCALE GENOMIC DNA]</scope>
    <source>
        <strain evidence="5 6">MAH-29</strain>
    </source>
</reference>
<name>A0ABS3YW16_9BACT</name>
<dbReference type="Gene3D" id="1.10.10.60">
    <property type="entry name" value="Homeodomain-like"/>
    <property type="match status" value="2"/>
</dbReference>
<keyword evidence="2" id="KW-0238">DNA-binding</keyword>
<dbReference type="SUPFAM" id="SSF46689">
    <property type="entry name" value="Homeodomain-like"/>
    <property type="match status" value="1"/>
</dbReference>
<keyword evidence="6" id="KW-1185">Reference proteome</keyword>
<dbReference type="InterPro" id="IPR018060">
    <property type="entry name" value="HTH_AraC"/>
</dbReference>
<dbReference type="PRINTS" id="PR00032">
    <property type="entry name" value="HTHARAC"/>
</dbReference>
<evidence type="ECO:0000256" key="1">
    <source>
        <dbReference type="ARBA" id="ARBA00023015"/>
    </source>
</evidence>
<evidence type="ECO:0000259" key="4">
    <source>
        <dbReference type="PROSITE" id="PS01124"/>
    </source>
</evidence>
<evidence type="ECO:0000256" key="3">
    <source>
        <dbReference type="ARBA" id="ARBA00023163"/>
    </source>
</evidence>
<accession>A0ABS3YW16</accession>
<proteinExistence type="predicted"/>
<dbReference type="InterPro" id="IPR009057">
    <property type="entry name" value="Homeodomain-like_sf"/>
</dbReference>
<dbReference type="PANTHER" id="PTHR43280:SF32">
    <property type="entry name" value="TRANSCRIPTIONAL REGULATORY PROTEIN"/>
    <property type="match status" value="1"/>
</dbReference>
<dbReference type="PANTHER" id="PTHR43280">
    <property type="entry name" value="ARAC-FAMILY TRANSCRIPTIONAL REGULATOR"/>
    <property type="match status" value="1"/>
</dbReference>
<comment type="caution">
    <text evidence="5">The sequence shown here is derived from an EMBL/GenBank/DDBJ whole genome shotgun (WGS) entry which is preliminary data.</text>
</comment>
<keyword evidence="3" id="KW-0804">Transcription</keyword>
<dbReference type="InterPro" id="IPR020449">
    <property type="entry name" value="Tscrpt_reg_AraC-type_HTH"/>
</dbReference>
<evidence type="ECO:0000256" key="2">
    <source>
        <dbReference type="ARBA" id="ARBA00023125"/>
    </source>
</evidence>
<dbReference type="EMBL" id="JAGHKO010000004">
    <property type="protein sequence ID" value="MBO9202029.1"/>
    <property type="molecule type" value="Genomic_DNA"/>
</dbReference>
<dbReference type="SMART" id="SM00342">
    <property type="entry name" value="HTH_ARAC"/>
    <property type="match status" value="1"/>
</dbReference>
<gene>
    <name evidence="5" type="ORF">J7I42_17220</name>
</gene>
<keyword evidence="1" id="KW-0805">Transcription regulation</keyword>
<sequence length="206" mass="23946">MLGWGLFFHPDLIRSTSLNDKMEGYSFFSYEIAEALHLSEKEKQILYECVLKIQAELQENIDVHSQTIIVSTIELLLNYCTRFYGRQFITRKSTNNAVVVQIEKILKEYFKRSEITETGLPTVKYLAEQVHLSPSYLSDLLKKETGKNTQDHIHFYLIEAAKNMLLSTNKSVGEIAYSLGFEYPQYFNKLFKQKTGKTPIEFRSMS</sequence>
<dbReference type="PROSITE" id="PS01124">
    <property type="entry name" value="HTH_ARAC_FAMILY_2"/>
    <property type="match status" value="1"/>
</dbReference>
<feature type="domain" description="HTH araC/xylS-type" evidence="4">
    <location>
        <begin position="100"/>
        <end position="205"/>
    </location>
</feature>
<protein>
    <submittedName>
        <fullName evidence="5">Helix-turn-helix transcriptional regulator</fullName>
    </submittedName>
</protein>
<dbReference type="Pfam" id="PF12833">
    <property type="entry name" value="HTH_18"/>
    <property type="match status" value="1"/>
</dbReference>
<organism evidence="5 6">
    <name type="scientific">Niastella soli</name>
    <dbReference type="NCBI Taxonomy" id="2821487"/>
    <lineage>
        <taxon>Bacteria</taxon>
        <taxon>Pseudomonadati</taxon>
        <taxon>Bacteroidota</taxon>
        <taxon>Chitinophagia</taxon>
        <taxon>Chitinophagales</taxon>
        <taxon>Chitinophagaceae</taxon>
        <taxon>Niastella</taxon>
    </lineage>
</organism>
<evidence type="ECO:0000313" key="5">
    <source>
        <dbReference type="EMBL" id="MBO9202029.1"/>
    </source>
</evidence>
<evidence type="ECO:0000313" key="6">
    <source>
        <dbReference type="Proteomes" id="UP000677244"/>
    </source>
</evidence>
<dbReference type="Proteomes" id="UP000677244">
    <property type="component" value="Unassembled WGS sequence"/>
</dbReference>